<dbReference type="InterPro" id="IPR025433">
    <property type="entry name" value="DUF4168"/>
</dbReference>
<reference evidence="3 4" key="1">
    <citation type="submission" date="2023-03" db="EMBL/GenBank/DDBJ databases">
        <title>Muricauda XX sp. nov. and Muricauda XXX sp. nov., two novel species isolated from Okinawa Trough.</title>
        <authorList>
            <person name="Cao W."/>
            <person name="Deng X."/>
        </authorList>
    </citation>
    <scope>NUCLEOTIDE SEQUENCE [LARGE SCALE GENOMIC DNA]</scope>
    <source>
        <strain evidence="3 4">334s03</strain>
    </source>
</reference>
<keyword evidence="1" id="KW-0732">Signal</keyword>
<evidence type="ECO:0000259" key="2">
    <source>
        <dbReference type="Pfam" id="PF13767"/>
    </source>
</evidence>
<evidence type="ECO:0000313" key="4">
    <source>
        <dbReference type="Proteomes" id="UP001221366"/>
    </source>
</evidence>
<dbReference type="RefSeq" id="WP_275615467.1">
    <property type="nucleotide sequence ID" value="NZ_JARFVB010000004.1"/>
</dbReference>
<accession>A0ABT5XYF6</accession>
<comment type="caution">
    <text evidence="3">The sequence shown here is derived from an EMBL/GenBank/DDBJ whole genome shotgun (WGS) entry which is preliminary data.</text>
</comment>
<sequence length="156" mass="17747">MRFLKSIKTLVVCIATVSVGAFSQVNAQEQVQVSDVELNKIASAFQDIQKVNMEAQQQVMKTVQESGFDANRFNKMYQASASPEKTVDASDEEKERFDKLMNEIQEMQVGFTQQIEEIISNEGLSMERYQKIAMALQTDADLQGRLRTMLEKQQPQ</sequence>
<name>A0ABT5XYF6_9FLAO</name>
<dbReference type="Pfam" id="PF13767">
    <property type="entry name" value="DUF4168"/>
    <property type="match status" value="1"/>
</dbReference>
<gene>
    <name evidence="3" type="ORF">PY092_08715</name>
</gene>
<feature type="chain" id="PRO_5047491764" evidence="1">
    <location>
        <begin position="28"/>
        <end position="156"/>
    </location>
</feature>
<dbReference type="Proteomes" id="UP001221366">
    <property type="component" value="Unassembled WGS sequence"/>
</dbReference>
<proteinExistence type="predicted"/>
<organism evidence="3 4">
    <name type="scientific">Flagellimonas yonaguniensis</name>
    <dbReference type="NCBI Taxonomy" id="3031325"/>
    <lineage>
        <taxon>Bacteria</taxon>
        <taxon>Pseudomonadati</taxon>
        <taxon>Bacteroidota</taxon>
        <taxon>Flavobacteriia</taxon>
        <taxon>Flavobacteriales</taxon>
        <taxon>Flavobacteriaceae</taxon>
        <taxon>Flagellimonas</taxon>
    </lineage>
</organism>
<keyword evidence="4" id="KW-1185">Reference proteome</keyword>
<feature type="signal peptide" evidence="1">
    <location>
        <begin position="1"/>
        <end position="27"/>
    </location>
</feature>
<protein>
    <submittedName>
        <fullName evidence="3">DUF4168 domain-containing protein</fullName>
    </submittedName>
</protein>
<feature type="domain" description="DUF4168" evidence="2">
    <location>
        <begin position="88"/>
        <end position="145"/>
    </location>
</feature>
<evidence type="ECO:0000256" key="1">
    <source>
        <dbReference type="SAM" id="SignalP"/>
    </source>
</evidence>
<dbReference type="EMBL" id="JARFVB010000004">
    <property type="protein sequence ID" value="MDF0716225.1"/>
    <property type="molecule type" value="Genomic_DNA"/>
</dbReference>
<evidence type="ECO:0000313" key="3">
    <source>
        <dbReference type="EMBL" id="MDF0716225.1"/>
    </source>
</evidence>